<proteinExistence type="predicted"/>
<name>A0ACC2Q0M4_9HYME</name>
<comment type="caution">
    <text evidence="1">The sequence shown here is derived from an EMBL/GenBank/DDBJ whole genome shotgun (WGS) entry which is preliminary data.</text>
</comment>
<accession>A0ACC2Q0M4</accession>
<sequence length="227" mass="25496">MNCMDSRNNTPLLLATRNNNPKGIHNDPRHQRQQRLDIVQQLIAAGALVNVKNAERMTSLLYAYSYGDVEIVKLLLSHGGREAPVNVAAKDGYNPLLYAVSSRSIDIVQLLVEAGADINYANSKELKFDPKDWMKDMPRNAALHIAIANDDVDMLEFLLKNGADPNRTSEFEDTALKFAVSQPRNHQLSILKLLLSHGADMYRSGIFEKVVSLGDMAQTRFFSRKWL</sequence>
<evidence type="ECO:0000313" key="1">
    <source>
        <dbReference type="EMBL" id="KAJ8688122.1"/>
    </source>
</evidence>
<organism evidence="1 2">
    <name type="scientific">Eretmocerus hayati</name>
    <dbReference type="NCBI Taxonomy" id="131215"/>
    <lineage>
        <taxon>Eukaryota</taxon>
        <taxon>Metazoa</taxon>
        <taxon>Ecdysozoa</taxon>
        <taxon>Arthropoda</taxon>
        <taxon>Hexapoda</taxon>
        <taxon>Insecta</taxon>
        <taxon>Pterygota</taxon>
        <taxon>Neoptera</taxon>
        <taxon>Endopterygota</taxon>
        <taxon>Hymenoptera</taxon>
        <taxon>Apocrita</taxon>
        <taxon>Proctotrupomorpha</taxon>
        <taxon>Chalcidoidea</taxon>
        <taxon>Aphelinidae</taxon>
        <taxon>Aphelininae</taxon>
        <taxon>Eretmocerus</taxon>
    </lineage>
</organism>
<gene>
    <name evidence="1" type="ORF">QAD02_023917</name>
</gene>
<keyword evidence="2" id="KW-1185">Reference proteome</keyword>
<dbReference type="Proteomes" id="UP001239111">
    <property type="component" value="Chromosome 1"/>
</dbReference>
<protein>
    <submittedName>
        <fullName evidence="1">Uncharacterized protein</fullName>
    </submittedName>
</protein>
<evidence type="ECO:0000313" key="2">
    <source>
        <dbReference type="Proteomes" id="UP001239111"/>
    </source>
</evidence>
<dbReference type="EMBL" id="CM056741">
    <property type="protein sequence ID" value="KAJ8688122.1"/>
    <property type="molecule type" value="Genomic_DNA"/>
</dbReference>
<reference evidence="1" key="1">
    <citation type="submission" date="2023-04" db="EMBL/GenBank/DDBJ databases">
        <title>A chromosome-level genome assembly of the parasitoid wasp Eretmocerus hayati.</title>
        <authorList>
            <person name="Zhong Y."/>
            <person name="Liu S."/>
            <person name="Liu Y."/>
        </authorList>
    </citation>
    <scope>NUCLEOTIDE SEQUENCE</scope>
    <source>
        <strain evidence="1">ZJU_SS_LIU_2023</strain>
    </source>
</reference>